<gene>
    <name evidence="5" type="ORF">SAMN04488569_10372</name>
</gene>
<evidence type="ECO:0000256" key="1">
    <source>
        <dbReference type="ARBA" id="ARBA00001946"/>
    </source>
</evidence>
<dbReference type="SFLD" id="SFLDG01129">
    <property type="entry name" value="C1.5:_HAD__Beta-PGM__Phosphata"/>
    <property type="match status" value="1"/>
</dbReference>
<evidence type="ECO:0000313" key="6">
    <source>
        <dbReference type="Proteomes" id="UP000199589"/>
    </source>
</evidence>
<keyword evidence="6" id="KW-1185">Reference proteome</keyword>
<proteinExistence type="predicted"/>
<keyword evidence="3 5" id="KW-0378">Hydrolase</keyword>
<dbReference type="PRINTS" id="PR00413">
    <property type="entry name" value="HADHALOGNASE"/>
</dbReference>
<dbReference type="InterPro" id="IPR051400">
    <property type="entry name" value="HAD-like_hydrolase"/>
</dbReference>
<comment type="cofactor">
    <cofactor evidence="1">
        <name>Mg(2+)</name>
        <dbReference type="ChEBI" id="CHEBI:18420"/>
    </cofactor>
</comment>
<sequence>MIKAVGLDLDDTLYDRNQVYEKAYTIMERNILSTKTSFEEFNQVFQRKSLIEFQNFVKGIKGELDYKTDRVIDTYKELGWELSNEQALIFNSVCLHFRDQIKIRPGMKKLIDYLKTVNVQLFILTNGPEKTQLKKLHNLGINKYIQHDSFFISEKLGVAKPNKKIFDVIEDRLKLNGNEILYIGDHYESDIRSSLKNVIITRL</sequence>
<evidence type="ECO:0000256" key="2">
    <source>
        <dbReference type="ARBA" id="ARBA00022723"/>
    </source>
</evidence>
<dbReference type="PANTHER" id="PTHR46470">
    <property type="entry name" value="N-ACYLNEURAMINATE-9-PHOSPHATASE"/>
    <property type="match status" value="1"/>
</dbReference>
<evidence type="ECO:0000256" key="3">
    <source>
        <dbReference type="ARBA" id="ARBA00022801"/>
    </source>
</evidence>
<reference evidence="6" key="1">
    <citation type="submission" date="2016-10" db="EMBL/GenBank/DDBJ databases">
        <authorList>
            <person name="Varghese N."/>
            <person name="Submissions S."/>
        </authorList>
    </citation>
    <scope>NUCLEOTIDE SEQUENCE [LARGE SCALE GENOMIC DNA]</scope>
    <source>
        <strain evidence="6">DSM 16108</strain>
    </source>
</reference>
<dbReference type="InterPro" id="IPR023198">
    <property type="entry name" value="PGP-like_dom2"/>
</dbReference>
<dbReference type="GO" id="GO:0044281">
    <property type="term" value="P:small molecule metabolic process"/>
    <property type="evidence" value="ECO:0007669"/>
    <property type="project" value="UniProtKB-ARBA"/>
</dbReference>
<organism evidence="5 6">
    <name type="scientific">Marinilactibacillus piezotolerans</name>
    <dbReference type="NCBI Taxonomy" id="258723"/>
    <lineage>
        <taxon>Bacteria</taxon>
        <taxon>Bacillati</taxon>
        <taxon>Bacillota</taxon>
        <taxon>Bacilli</taxon>
        <taxon>Lactobacillales</taxon>
        <taxon>Carnobacteriaceae</taxon>
        <taxon>Marinilactibacillus</taxon>
    </lineage>
</organism>
<dbReference type="InterPro" id="IPR006439">
    <property type="entry name" value="HAD-SF_hydro_IA"/>
</dbReference>
<dbReference type="GO" id="GO:0046872">
    <property type="term" value="F:metal ion binding"/>
    <property type="evidence" value="ECO:0007669"/>
    <property type="project" value="UniProtKB-KW"/>
</dbReference>
<keyword evidence="4" id="KW-0460">Magnesium</keyword>
<dbReference type="SFLD" id="SFLDS00003">
    <property type="entry name" value="Haloacid_Dehalogenase"/>
    <property type="match status" value="1"/>
</dbReference>
<dbReference type="InterPro" id="IPR023214">
    <property type="entry name" value="HAD_sf"/>
</dbReference>
<dbReference type="EMBL" id="FOSJ01000037">
    <property type="protein sequence ID" value="SFK46165.1"/>
    <property type="molecule type" value="Genomic_DNA"/>
</dbReference>
<dbReference type="InterPro" id="IPR036412">
    <property type="entry name" value="HAD-like_sf"/>
</dbReference>
<dbReference type="Pfam" id="PF00702">
    <property type="entry name" value="Hydrolase"/>
    <property type="match status" value="1"/>
</dbReference>
<evidence type="ECO:0000256" key="4">
    <source>
        <dbReference type="ARBA" id="ARBA00022842"/>
    </source>
</evidence>
<name>A0A1I3ZPY6_9LACT</name>
<accession>A0A1I3ZPY6</accession>
<dbReference type="NCBIfam" id="TIGR01549">
    <property type="entry name" value="HAD-SF-IA-v1"/>
    <property type="match status" value="1"/>
</dbReference>
<dbReference type="AlphaFoldDB" id="A0A1I3ZPY6"/>
<dbReference type="RefSeq" id="WP_091898135.1">
    <property type="nucleotide sequence ID" value="NZ_FOSJ01000037.1"/>
</dbReference>
<dbReference type="OrthoDB" id="25198at2"/>
<protein>
    <submittedName>
        <fullName evidence="5">Putative hydrolase of the HAD superfamily</fullName>
    </submittedName>
</protein>
<keyword evidence="2" id="KW-0479">Metal-binding</keyword>
<dbReference type="Gene3D" id="1.10.150.240">
    <property type="entry name" value="Putative phosphatase, domain 2"/>
    <property type="match status" value="1"/>
</dbReference>
<dbReference type="Gene3D" id="3.40.50.1000">
    <property type="entry name" value="HAD superfamily/HAD-like"/>
    <property type="match status" value="1"/>
</dbReference>
<dbReference type="SUPFAM" id="SSF56784">
    <property type="entry name" value="HAD-like"/>
    <property type="match status" value="1"/>
</dbReference>
<dbReference type="GO" id="GO:0016791">
    <property type="term" value="F:phosphatase activity"/>
    <property type="evidence" value="ECO:0007669"/>
    <property type="project" value="TreeGrafter"/>
</dbReference>
<dbReference type="PANTHER" id="PTHR46470:SF2">
    <property type="entry name" value="GLYCERALDEHYDE 3-PHOSPHATE PHOSPHATASE"/>
    <property type="match status" value="1"/>
</dbReference>
<evidence type="ECO:0000313" key="5">
    <source>
        <dbReference type="EMBL" id="SFK46165.1"/>
    </source>
</evidence>
<dbReference type="Proteomes" id="UP000199589">
    <property type="component" value="Unassembled WGS sequence"/>
</dbReference>